<name>B0DD69_LACBS</name>
<dbReference type="RefSeq" id="XP_001881947.1">
    <property type="nucleotide sequence ID" value="XM_001881912.1"/>
</dbReference>
<dbReference type="InParanoid" id="B0DD69"/>
<evidence type="ECO:0000256" key="1">
    <source>
        <dbReference type="SAM" id="MobiDB-lite"/>
    </source>
</evidence>
<sequence length="174" mass="19686">MKVTLDFEMMPLRRYATPQPCPDTDVAPQSSRRASGDDRSQTPPPNPDLRCSKLLLTPSRPKFLLVLLTILVFIACFAPTANAKAGFNVSVGIPPPSNRMEARRRELLKMREHVTQLKSRVEDLRVSLRLRIEKMESCREILAVNVGESVLRDTKVAQDNLKEFMKCVEDLVPL</sequence>
<dbReference type="Proteomes" id="UP000001194">
    <property type="component" value="Unassembled WGS sequence"/>
</dbReference>
<dbReference type="EMBL" id="DS547104">
    <property type="protein sequence ID" value="EDR07555.1"/>
    <property type="molecule type" value="Genomic_DNA"/>
</dbReference>
<keyword evidence="2" id="KW-0812">Transmembrane</keyword>
<gene>
    <name evidence="3" type="ORF">LACBIDRAFT_294533</name>
</gene>
<protein>
    <submittedName>
        <fullName evidence="3">Predicted protein</fullName>
    </submittedName>
</protein>
<keyword evidence="2" id="KW-0472">Membrane</keyword>
<feature type="region of interest" description="Disordered" evidence="1">
    <location>
        <begin position="14"/>
        <end position="52"/>
    </location>
</feature>
<dbReference type="AlphaFoldDB" id="B0DD69"/>
<reference evidence="3 4" key="1">
    <citation type="journal article" date="2008" name="Nature">
        <title>The genome of Laccaria bicolor provides insights into mycorrhizal symbiosis.</title>
        <authorList>
            <person name="Martin F."/>
            <person name="Aerts A."/>
            <person name="Ahren D."/>
            <person name="Brun A."/>
            <person name="Danchin E.G.J."/>
            <person name="Duchaussoy F."/>
            <person name="Gibon J."/>
            <person name="Kohler A."/>
            <person name="Lindquist E."/>
            <person name="Pereda V."/>
            <person name="Salamov A."/>
            <person name="Shapiro H.J."/>
            <person name="Wuyts J."/>
            <person name="Blaudez D."/>
            <person name="Buee M."/>
            <person name="Brokstein P."/>
            <person name="Canbaeck B."/>
            <person name="Cohen D."/>
            <person name="Courty P.E."/>
            <person name="Coutinho P.M."/>
            <person name="Delaruelle C."/>
            <person name="Detter J.C."/>
            <person name="Deveau A."/>
            <person name="DiFazio S."/>
            <person name="Duplessis S."/>
            <person name="Fraissinet-Tachet L."/>
            <person name="Lucic E."/>
            <person name="Frey-Klett P."/>
            <person name="Fourrey C."/>
            <person name="Feussner I."/>
            <person name="Gay G."/>
            <person name="Grimwood J."/>
            <person name="Hoegger P.J."/>
            <person name="Jain P."/>
            <person name="Kilaru S."/>
            <person name="Labbe J."/>
            <person name="Lin Y.C."/>
            <person name="Legue V."/>
            <person name="Le Tacon F."/>
            <person name="Marmeisse R."/>
            <person name="Melayah D."/>
            <person name="Montanini B."/>
            <person name="Muratet M."/>
            <person name="Nehls U."/>
            <person name="Niculita-Hirzel H."/>
            <person name="Oudot-Le Secq M.P."/>
            <person name="Peter M."/>
            <person name="Quesneville H."/>
            <person name="Rajashekar B."/>
            <person name="Reich M."/>
            <person name="Rouhier N."/>
            <person name="Schmutz J."/>
            <person name="Yin T."/>
            <person name="Chalot M."/>
            <person name="Henrissat B."/>
            <person name="Kuees U."/>
            <person name="Lucas S."/>
            <person name="Van de Peer Y."/>
            <person name="Podila G.K."/>
            <person name="Polle A."/>
            <person name="Pukkila P.J."/>
            <person name="Richardson P.M."/>
            <person name="Rouze P."/>
            <person name="Sanders I.R."/>
            <person name="Stajich J.E."/>
            <person name="Tunlid A."/>
            <person name="Tuskan G."/>
            <person name="Grigoriev I.V."/>
        </authorList>
    </citation>
    <scope>NUCLEOTIDE SEQUENCE [LARGE SCALE GENOMIC DNA]</scope>
    <source>
        <strain evidence="4">S238N-H82 / ATCC MYA-4686</strain>
    </source>
</reference>
<dbReference type="KEGG" id="lbc:LACBIDRAFT_294533"/>
<dbReference type="HOGENOM" id="CLU_1540317_0_0_1"/>
<keyword evidence="2" id="KW-1133">Transmembrane helix</keyword>
<feature type="transmembrane region" description="Helical" evidence="2">
    <location>
        <begin position="63"/>
        <end position="81"/>
    </location>
</feature>
<evidence type="ECO:0000313" key="3">
    <source>
        <dbReference type="EMBL" id="EDR07555.1"/>
    </source>
</evidence>
<accession>B0DD69</accession>
<proteinExistence type="predicted"/>
<dbReference type="GeneID" id="6077576"/>
<keyword evidence="4" id="KW-1185">Reference proteome</keyword>
<dbReference type="OrthoDB" id="10338956at2759"/>
<organism evidence="4">
    <name type="scientific">Laccaria bicolor (strain S238N-H82 / ATCC MYA-4686)</name>
    <name type="common">Bicoloured deceiver</name>
    <name type="synonym">Laccaria laccata var. bicolor</name>
    <dbReference type="NCBI Taxonomy" id="486041"/>
    <lineage>
        <taxon>Eukaryota</taxon>
        <taxon>Fungi</taxon>
        <taxon>Dikarya</taxon>
        <taxon>Basidiomycota</taxon>
        <taxon>Agaricomycotina</taxon>
        <taxon>Agaricomycetes</taxon>
        <taxon>Agaricomycetidae</taxon>
        <taxon>Agaricales</taxon>
        <taxon>Agaricineae</taxon>
        <taxon>Hydnangiaceae</taxon>
        <taxon>Laccaria</taxon>
    </lineage>
</organism>
<evidence type="ECO:0000256" key="2">
    <source>
        <dbReference type="SAM" id="Phobius"/>
    </source>
</evidence>
<evidence type="ECO:0000313" key="4">
    <source>
        <dbReference type="Proteomes" id="UP000001194"/>
    </source>
</evidence>